<organism evidence="1 2">
    <name type="scientific">Yersinia wautersii</name>
    <dbReference type="NCBI Taxonomy" id="1341643"/>
    <lineage>
        <taxon>Bacteria</taxon>
        <taxon>Pseudomonadati</taxon>
        <taxon>Pseudomonadota</taxon>
        <taxon>Gammaproteobacteria</taxon>
        <taxon>Enterobacterales</taxon>
        <taxon>Yersiniaceae</taxon>
        <taxon>Yersinia</taxon>
    </lineage>
</organism>
<dbReference type="EMBL" id="CVMG01000021">
    <property type="protein sequence ID" value="CRG51167.1"/>
    <property type="molecule type" value="Genomic_DNA"/>
</dbReference>
<evidence type="ECO:0000313" key="2">
    <source>
        <dbReference type="Proteomes" id="UP000047420"/>
    </source>
</evidence>
<accession>A0ABP1ZE46</accession>
<gene>
    <name evidence="1" type="ORF">ERS008478_02781</name>
</gene>
<reference evidence="1 2" key="1">
    <citation type="submission" date="2015-03" db="EMBL/GenBank/DDBJ databases">
        <authorList>
            <consortium name="Pathogen Informatics"/>
            <person name="Murphy D."/>
        </authorList>
    </citation>
    <scope>NUCLEOTIDE SEQUENCE [LARGE SCALE GENOMIC DNA]</scope>
    <source>
        <strain evidence="1 2">WP-931201</strain>
    </source>
</reference>
<name>A0ABP1ZE46_9GAMM</name>
<evidence type="ECO:0000313" key="1">
    <source>
        <dbReference type="EMBL" id="CRG51167.1"/>
    </source>
</evidence>
<protein>
    <submittedName>
        <fullName evidence="1">Uncharacterized protein</fullName>
    </submittedName>
</protein>
<keyword evidence="2" id="KW-1185">Reference proteome</keyword>
<comment type="caution">
    <text evidence="1">The sequence shown here is derived from an EMBL/GenBank/DDBJ whole genome shotgun (WGS) entry which is preliminary data.</text>
</comment>
<sequence>MVYDGRNLLILDQPEDNQDNAFIAGLRKAKLARQFLFATHDANIPVFGDAEWMGVLSVEDNHGHILTEQQSAIDLPKIQRLSASILDGGKSAFNQHREKYGFQ</sequence>
<dbReference type="Proteomes" id="UP000047420">
    <property type="component" value="Unassembled WGS sequence"/>
</dbReference>
<proteinExistence type="predicted"/>